<protein>
    <submittedName>
        <fullName evidence="2">Pimeloyl-ACP methyl ester carboxylesterase</fullName>
    </submittedName>
</protein>
<dbReference type="AlphaFoldDB" id="A0A543BN34"/>
<evidence type="ECO:0000313" key="2">
    <source>
        <dbReference type="EMBL" id="TQL86247.1"/>
    </source>
</evidence>
<dbReference type="PANTHER" id="PTHR43433:SF5">
    <property type="entry name" value="AB HYDROLASE-1 DOMAIN-CONTAINING PROTEIN"/>
    <property type="match status" value="1"/>
</dbReference>
<dbReference type="Proteomes" id="UP000317209">
    <property type="component" value="Unassembled WGS sequence"/>
</dbReference>
<dbReference type="Pfam" id="PF00561">
    <property type="entry name" value="Abhydrolase_1"/>
    <property type="match status" value="1"/>
</dbReference>
<proteinExistence type="predicted"/>
<name>A0A543BN34_9MICO</name>
<dbReference type="Gene3D" id="3.40.50.1820">
    <property type="entry name" value="alpha/beta hydrolase"/>
    <property type="match status" value="1"/>
</dbReference>
<dbReference type="InterPro" id="IPR000073">
    <property type="entry name" value="AB_hydrolase_1"/>
</dbReference>
<dbReference type="PANTHER" id="PTHR43433">
    <property type="entry name" value="HYDROLASE, ALPHA/BETA FOLD FAMILY PROTEIN"/>
    <property type="match status" value="1"/>
</dbReference>
<evidence type="ECO:0000259" key="1">
    <source>
        <dbReference type="Pfam" id="PF00561"/>
    </source>
</evidence>
<dbReference type="InterPro" id="IPR050471">
    <property type="entry name" value="AB_hydrolase"/>
</dbReference>
<sequence>MEQAESDDGAPIGFDLVGANPRASGDPVLILPGGPCRDPVYLGDLAGLAENRPLAVVHFRGTPSTGGLSRGWWTDAADAIAVIDQLGLSTVDVIAHSAGTRVALSLATRFPERLRSLALVTPAAAWLTETPHDGAAIATRRPEPEIIEALASMNVEPADENAFQHAWRAEAAAGYARWTTAERQHAQVGSMSLAAAHAWFRDIPADAAARIQNTTLPPTLVLGGADDILSGVETVRAFATALRAELLLIDDCGHYPWIERPEPFRFELERWLTSRGAHSPRR</sequence>
<organism evidence="2 3">
    <name type="scientific">Microbacterium saperdae</name>
    <dbReference type="NCBI Taxonomy" id="69368"/>
    <lineage>
        <taxon>Bacteria</taxon>
        <taxon>Bacillati</taxon>
        <taxon>Actinomycetota</taxon>
        <taxon>Actinomycetes</taxon>
        <taxon>Micrococcales</taxon>
        <taxon>Microbacteriaceae</taxon>
        <taxon>Microbacterium</taxon>
    </lineage>
</organism>
<dbReference type="SUPFAM" id="SSF53474">
    <property type="entry name" value="alpha/beta-Hydrolases"/>
    <property type="match status" value="1"/>
</dbReference>
<keyword evidence="3" id="KW-1185">Reference proteome</keyword>
<dbReference type="GO" id="GO:0003824">
    <property type="term" value="F:catalytic activity"/>
    <property type="evidence" value="ECO:0007669"/>
    <property type="project" value="UniProtKB-ARBA"/>
</dbReference>
<feature type="domain" description="AB hydrolase-1" evidence="1">
    <location>
        <begin position="72"/>
        <end position="261"/>
    </location>
</feature>
<accession>A0A543BN34</accession>
<dbReference type="RefSeq" id="WP_229673144.1">
    <property type="nucleotide sequence ID" value="NZ_VFOX01000001.1"/>
</dbReference>
<dbReference type="EMBL" id="VFOX01000001">
    <property type="protein sequence ID" value="TQL86247.1"/>
    <property type="molecule type" value="Genomic_DNA"/>
</dbReference>
<evidence type="ECO:0000313" key="3">
    <source>
        <dbReference type="Proteomes" id="UP000317209"/>
    </source>
</evidence>
<dbReference type="PRINTS" id="PR00111">
    <property type="entry name" value="ABHYDROLASE"/>
</dbReference>
<gene>
    <name evidence="2" type="ORF">FB560_1897</name>
</gene>
<reference evidence="2 3" key="1">
    <citation type="submission" date="2019-06" db="EMBL/GenBank/DDBJ databases">
        <title>Sequencing the genomes of 1000 actinobacteria strains.</title>
        <authorList>
            <person name="Klenk H.-P."/>
        </authorList>
    </citation>
    <scope>NUCLEOTIDE SEQUENCE [LARGE SCALE GENOMIC DNA]</scope>
    <source>
        <strain evidence="2 3">DSM 20169</strain>
    </source>
</reference>
<dbReference type="InterPro" id="IPR029058">
    <property type="entry name" value="AB_hydrolase_fold"/>
</dbReference>
<comment type="caution">
    <text evidence="2">The sequence shown here is derived from an EMBL/GenBank/DDBJ whole genome shotgun (WGS) entry which is preliminary data.</text>
</comment>